<keyword evidence="5" id="KW-1185">Reference proteome</keyword>
<dbReference type="PANTHER" id="PTHR23024:SF24">
    <property type="entry name" value="ALPHA_BETA HYDROLASE FOLD-3 DOMAIN-CONTAINING PROTEIN"/>
    <property type="match status" value="1"/>
</dbReference>
<name>A0AAE8N7N0_9PEZI</name>
<dbReference type="PROSITE" id="PS01173">
    <property type="entry name" value="LIPASE_GDXG_HIS"/>
    <property type="match status" value="1"/>
</dbReference>
<dbReference type="InterPro" id="IPR029058">
    <property type="entry name" value="AB_hydrolase_fold"/>
</dbReference>
<dbReference type="Pfam" id="PF07859">
    <property type="entry name" value="Abhydrolase_3"/>
    <property type="match status" value="1"/>
</dbReference>
<evidence type="ECO:0000256" key="2">
    <source>
        <dbReference type="ARBA" id="ARBA00022801"/>
    </source>
</evidence>
<dbReference type="GO" id="GO:0016787">
    <property type="term" value="F:hydrolase activity"/>
    <property type="evidence" value="ECO:0007669"/>
    <property type="project" value="UniProtKB-KW"/>
</dbReference>
<accession>A0AAE8N7N0</accession>
<sequence length="331" mass="36291">MDFSRYGVPSGQWRRFTKKYPSASRDGYDGNDPSAAARLRTTQNTAREQAAGRLMTTTGLHARVSIETIQVPSRDGHTVPIRRYTPRDEHGTAKDSPVILFFHGGGFLFGSETTDDVLCSTIAVEKSATVLSVIYRHTPEHKHPAQHNDAWDAFQFIRCDAKGLHIDITAGIGLMGVSAGSTLAAGVVLRHLAEARKTHGCKFIISGLVLSIPWLIHTDNYPFHLFASRDKSAKIQCKDTPVIPAARLGLFSDILGAQDVADPLLNVALTPESELQGWPRTAFLIAGMDPLRDDGLLFANSQQAFTYFREFHMGSLGGQSFQLVRTITDVS</sequence>
<dbReference type="AlphaFoldDB" id="A0AAE8N7N0"/>
<gene>
    <name evidence="4" type="ORF">DNG_09477</name>
</gene>
<proteinExistence type="inferred from homology"/>
<reference evidence="4" key="1">
    <citation type="submission" date="2018-03" db="EMBL/GenBank/DDBJ databases">
        <authorList>
            <person name="Guldener U."/>
        </authorList>
    </citation>
    <scope>NUCLEOTIDE SEQUENCE</scope>
</reference>
<organism evidence="4 5">
    <name type="scientific">Cephalotrichum gorgonifer</name>
    <dbReference type="NCBI Taxonomy" id="2041049"/>
    <lineage>
        <taxon>Eukaryota</taxon>
        <taxon>Fungi</taxon>
        <taxon>Dikarya</taxon>
        <taxon>Ascomycota</taxon>
        <taxon>Pezizomycotina</taxon>
        <taxon>Sordariomycetes</taxon>
        <taxon>Hypocreomycetidae</taxon>
        <taxon>Microascales</taxon>
        <taxon>Microascaceae</taxon>
        <taxon>Cephalotrichum</taxon>
    </lineage>
</organism>
<evidence type="ECO:0000313" key="5">
    <source>
        <dbReference type="Proteomes" id="UP001187682"/>
    </source>
</evidence>
<comment type="similarity">
    <text evidence="1">Belongs to the 'GDXG' lipolytic enzyme family.</text>
</comment>
<dbReference type="InterPro" id="IPR050466">
    <property type="entry name" value="Carboxylest/Gibb_receptor"/>
</dbReference>
<evidence type="ECO:0000259" key="3">
    <source>
        <dbReference type="Pfam" id="PF07859"/>
    </source>
</evidence>
<dbReference type="SUPFAM" id="SSF53474">
    <property type="entry name" value="alpha/beta-Hydrolases"/>
    <property type="match status" value="1"/>
</dbReference>
<dbReference type="Gene3D" id="3.40.50.1820">
    <property type="entry name" value="alpha/beta hydrolase"/>
    <property type="match status" value="1"/>
</dbReference>
<protein>
    <recommendedName>
        <fullName evidence="3">Alpha/beta hydrolase fold-3 domain-containing protein</fullName>
    </recommendedName>
</protein>
<keyword evidence="2" id="KW-0378">Hydrolase</keyword>
<dbReference type="Proteomes" id="UP001187682">
    <property type="component" value="Unassembled WGS sequence"/>
</dbReference>
<dbReference type="PANTHER" id="PTHR23024">
    <property type="entry name" value="ARYLACETAMIDE DEACETYLASE"/>
    <property type="match status" value="1"/>
</dbReference>
<dbReference type="EMBL" id="ONZQ02000017">
    <property type="protein sequence ID" value="SPO06783.1"/>
    <property type="molecule type" value="Genomic_DNA"/>
</dbReference>
<feature type="domain" description="Alpha/beta hydrolase fold-3" evidence="3">
    <location>
        <begin position="99"/>
        <end position="303"/>
    </location>
</feature>
<dbReference type="InterPro" id="IPR013094">
    <property type="entry name" value="AB_hydrolase_3"/>
</dbReference>
<evidence type="ECO:0000313" key="4">
    <source>
        <dbReference type="EMBL" id="SPO06783.1"/>
    </source>
</evidence>
<evidence type="ECO:0000256" key="1">
    <source>
        <dbReference type="ARBA" id="ARBA00010515"/>
    </source>
</evidence>
<dbReference type="InterPro" id="IPR002168">
    <property type="entry name" value="Lipase_GDXG_HIS_AS"/>
</dbReference>
<comment type="caution">
    <text evidence="4">The sequence shown here is derived from an EMBL/GenBank/DDBJ whole genome shotgun (WGS) entry which is preliminary data.</text>
</comment>